<dbReference type="Proteomes" id="UP001464891">
    <property type="component" value="Unassembled WGS sequence"/>
</dbReference>
<gene>
    <name evidence="3" type="ORF">NC998_09020</name>
</gene>
<feature type="compositionally biased region" description="Low complexity" evidence="1">
    <location>
        <begin position="1298"/>
        <end position="1307"/>
    </location>
</feature>
<dbReference type="Gene3D" id="2.60.40.2810">
    <property type="match status" value="6"/>
</dbReference>
<dbReference type="EMBL" id="JAMPKM010000004">
    <property type="protein sequence ID" value="MEP0817236.1"/>
    <property type="molecule type" value="Genomic_DNA"/>
</dbReference>
<evidence type="ECO:0000259" key="2">
    <source>
        <dbReference type="PROSITE" id="PS50268"/>
    </source>
</evidence>
<reference evidence="3 4" key="1">
    <citation type="submission" date="2022-04" db="EMBL/GenBank/DDBJ databases">
        <title>Positive selection, recombination, and allopatry shape intraspecific diversity of widespread and dominant cyanobacteria.</title>
        <authorList>
            <person name="Wei J."/>
            <person name="Shu W."/>
            <person name="Hu C."/>
        </authorList>
    </citation>
    <scope>NUCLEOTIDE SEQUENCE [LARGE SCALE GENOMIC DNA]</scope>
    <source>
        <strain evidence="3 4">GB2-A4</strain>
    </source>
</reference>
<dbReference type="InterPro" id="IPR002126">
    <property type="entry name" value="Cadherin-like_dom"/>
</dbReference>
<dbReference type="NCBIfam" id="NF012211">
    <property type="entry name" value="tand_rpt_95"/>
    <property type="match status" value="26"/>
</dbReference>
<dbReference type="PROSITE" id="PS50268">
    <property type="entry name" value="CADHERIN_2"/>
    <property type="match status" value="1"/>
</dbReference>
<proteinExistence type="predicted"/>
<name>A0ABV0J8A1_9CYAN</name>
<dbReference type="PANTHER" id="PTHR34720:SF9">
    <property type="entry name" value="BLR4714 PROTEIN"/>
    <property type="match status" value="1"/>
</dbReference>
<accession>A0ABV0J8A1</accession>
<dbReference type="Gene3D" id="2.60.40.3440">
    <property type="match status" value="20"/>
</dbReference>
<organism evidence="3 4">
    <name type="scientific">Trichocoleus desertorum GB2-A4</name>
    <dbReference type="NCBI Taxonomy" id="2933944"/>
    <lineage>
        <taxon>Bacteria</taxon>
        <taxon>Bacillati</taxon>
        <taxon>Cyanobacteriota</taxon>
        <taxon>Cyanophyceae</taxon>
        <taxon>Leptolyngbyales</taxon>
        <taxon>Trichocoleusaceae</taxon>
        <taxon>Trichocoleus</taxon>
    </lineage>
</organism>
<evidence type="ECO:0000313" key="4">
    <source>
        <dbReference type="Proteomes" id="UP001464891"/>
    </source>
</evidence>
<dbReference type="PANTHER" id="PTHR34720">
    <property type="entry name" value="MICROCYSTIN DEPENDENT PROTEIN"/>
    <property type="match status" value="1"/>
</dbReference>
<comment type="caution">
    <text evidence="3">The sequence shown here is derived from an EMBL/GenBank/DDBJ whole genome shotgun (WGS) entry which is preliminary data.</text>
</comment>
<dbReference type="Pfam" id="PF17963">
    <property type="entry name" value="Big_9"/>
    <property type="match status" value="22"/>
</dbReference>
<evidence type="ECO:0000256" key="1">
    <source>
        <dbReference type="SAM" id="MobiDB-lite"/>
    </source>
</evidence>
<dbReference type="SUPFAM" id="SSF49313">
    <property type="entry name" value="Cadherin-like"/>
    <property type="match status" value="2"/>
</dbReference>
<sequence>MTLSISDLFEESYYLFNNPDVAEAVRQGFFSSGFEHFIQFGQFELSSSPSRAPSPLYDERHYLTNNPDIAAAVQAGVFRSGFQHFIQFGQSELGQNPGSVEAPSSRSPSPIFNEAFYQANNTDVTSGVQGGQFSSGYEHFVRFGQFETDTVGTRDPSLLYNEQFYLAHNTDVANAVTSGFFESGFRHYILFGRREGRAAINTPPVANGDSFTANEDSVTITPILVANDGDRDGDALAIAGFTLPANGTLVDNRDGTFTYTPSPNFSGTDFFTYTVSDGFGGVASSTVTLTVNPVNDVPTAGNDTATGNEDTPLILSFANLLINDSDGDGDTLLVTGVGRQPTNGTITSNNGAFTYNPTARFFGTDSFTYLVSDGKGGTATATVNLTVNLVNLDPVANNDALTINEDTPGTVNPLANDSDPDGNPLTLVSFGQPSKGSVTNSNGTLTYTPNANTSGNDSFTYVVSDGRTGTATATVNITVNSIQDAPIAGDDAFTTNEDTPFPFRFTDLTRNDTDPDGDQIFLNGFTQPSRGSVVGNGDGTFTYNPGPNFNGTDSFTYRIQDSAGGSATATVRLIVNSINDVPVATNDAVSATEDTAFAISTANLLANDSDADGDPKIITGFSQAGNGRVVDNGNGFLTYTPSPNYSGTDSFSYTITDGKGGNTSATVNLTVAPVNDGPPVPVSDAFTTNEDTAVLISGAALLNNDSDPDPGDLLSITSVGLPSRGSLTNNNGTFTYTPNANVNGTDSFTYVVSDGNGGTALGVVNLTINSVNDGPPVANADSVTTDEDTASASFNVLANDTDTEGDLITLLSNTQPTNGSLTSTGDGTFVYTPRANFNGSDSFSYTISDGNGGVASTTVRIIVNSVQDPLVANNDAITTNEDAQLSFGSNLLTANDNDGDGDPFSINTFSQPTQGSLSRNGAGTFTYTPNANFNGSDSFTYTIRDNANGGTASATVNIVVNSTNDAPIAGNDAIAVNEDTQTLITIDPTLLGNDSDPDGDIPFITSFAQPGRGSLVDQGDGTYLYTPNTNISGTDSFTYTISDGRGGTANGVVNLTIGPVNDAPTARDDAYTVNEDTRLSITATNGVLRNDTDIDGDRLIVSVSDTNSAQGGTVVVNNNGSFTYQAPTDFSGTDSFTYTVADPSGAISSATVIMTVNPINDRPTATPDAVTTNEEEAITIDLTDNASDVDGDVLTFATATNPRNGAVTNNGDGTFNYTPNVNFSGSDSFAYTVNDGRGGTATSTVSITVANVNDIPVGRNDSFTTTEDPGSVTIPNVLANDTDVDRDPLSVSSNTDPTNGTVVNNGNGTFSYTPTTNFSGTDSFTYVVDDLKGGTAEATVLLTVTPVNDRPVATNEDVSTGEETAIAINLLDNASDVDGDSLAFSVGTNPRNGSVVNNNNGVFTYTPRLNFFGSDSFTYRVNDGRGGTALATVNITVEDVNDAPVARNDRFTGNEDTAFTFNVIANDTDLERDPLNVAEFTEVANGTLTPNADGTFTYQANENFNGSDSFTYVIDDGRGGTATATVNLTIRPGNDAPTAISDDLVTNEDTLGTINVLANDSDVDNDTFGVLTFTQAGRGTVRNLGNGNFSYQPLTNFNGSDSFTYTIRDSRGATATSTVNVTVDSVNDAPIARNDTLTINEDAAATPINILVNDTDADGDALTVINFTETTKGTLLVDNGTFSYQPNPNANGSDSFTYVIDDGQGGSASATVNIVIRSLNDAPLAVNDELTLDEDTLGRINVIANDTDADSTFSVLSFTQAGRGTVRNLGNGNFSYQPLTNFNGSDSFTYTVRDAAGATATATVSVGVNSINDAPIARNDSQTINEDNAAILINVIANDTDVDRDPLTIVSFTDATRGTLTDNANGTFTYQPSPNANGSDSFTYIVDDGQGGSASATVNIVIRSLNDAPLAVNDSLTLDEDTTGSINVIANDTDADSTFSVLSFTQAGRGTVRNLGNGNFSYQPLTNFNGSDSFTYTVRDAAGATATATVSVGVNSINDAPIARNDSQTINEDNAAILINVIANDTDVDRDPLTIVSFTDATRGTLTDNANGTFTYQPSPNANGSDSFTYIVDDGQGGSASATVNIVIRSLNDAPLAVNDSLTLDEDTTGSINVIANDTDADSTFSVLSFTQAGRGTVRNLGNGNFSYQPLTNFNGSDSFTYTVRDAAGATATATVSVGVNSINDAPIARNDTLSLNEDAAATPINILANDTDADGDTLTVISFTETTKGALTFNNGAFSYQPSPNANGSDSFTYVVDDGNGGSASATVTINIASVNDLPVAVNDVLTVNEDASGTINVITNDTDADGDPITLFNFGPASRGVVRNNNGTITYTPNPNANGTDSFTYSITDGRGGTSTGTVNVTINPVNDAPLAGNDSVTTNEDTPATFNVFTNDTDADGDSLIVINFTDPGKGSITSAGNGSFTYTPNANANGSDSFTYVVNDANGGTAAATVNITISPVNDLPIAVNDAVTTNEDAAVTVNVLANDTDVDGDFLTIAGSTQGSNGAVTDNGDGTFNYNPNPNFSGTDSFTYTVSDGRGGSATATVNVAIAPVNDLPITSTDYFVVGEGASRTLSDTNLLANDFDDDDLQSSLRIVGLASSPVNGTITRGNGGFNYTPRSGFNGNDSFSYIVRDPQGGTATGTVNLVVARNLDSPFIFSKSSDNNIENSTTIPHATVSATGDGTFDYYSFTAGGPTAILDIDFGVKATGSIDTQLFLFDQTGALVVQNDNASTSNGGLGSASGADAYIKATNLTANQVYIVGVSQSGAGFSGGQLFGNPPNPGQTYTLQVSVEGHPFV</sequence>
<protein>
    <submittedName>
        <fullName evidence="3">Tandem-95 repeat protein</fullName>
    </submittedName>
</protein>
<evidence type="ECO:0000313" key="3">
    <source>
        <dbReference type="EMBL" id="MEP0817236.1"/>
    </source>
</evidence>
<feature type="region of interest" description="Disordered" evidence="1">
    <location>
        <begin position="1280"/>
        <end position="1307"/>
    </location>
</feature>
<dbReference type="InterPro" id="IPR041690">
    <property type="entry name" value="Cadherin_5"/>
</dbReference>
<dbReference type="RefSeq" id="WP_190438038.1">
    <property type="nucleotide sequence ID" value="NZ_JAMPKM010000004.1"/>
</dbReference>
<feature type="domain" description="Cadherin" evidence="2">
    <location>
        <begin position="1353"/>
        <end position="1446"/>
    </location>
</feature>
<dbReference type="InterPro" id="IPR015919">
    <property type="entry name" value="Cadherin-like_sf"/>
</dbReference>
<dbReference type="Pfam" id="PF17892">
    <property type="entry name" value="Cadherin_5"/>
    <property type="match status" value="4"/>
</dbReference>
<keyword evidence="4" id="KW-1185">Reference proteome</keyword>